<dbReference type="SUPFAM" id="SSF52833">
    <property type="entry name" value="Thioredoxin-like"/>
    <property type="match status" value="1"/>
</dbReference>
<feature type="domain" description="GST N-terminal" evidence="1">
    <location>
        <begin position="11"/>
        <end position="96"/>
    </location>
</feature>
<dbReference type="AlphaFoldDB" id="A0A017SSK1"/>
<dbReference type="PROSITE" id="PS50404">
    <property type="entry name" value="GST_NTER"/>
    <property type="match status" value="1"/>
</dbReference>
<dbReference type="OrthoDB" id="4951845at2759"/>
<organism evidence="2 3">
    <name type="scientific">Aspergillus ruber (strain CBS 135680)</name>
    <dbReference type="NCBI Taxonomy" id="1388766"/>
    <lineage>
        <taxon>Eukaryota</taxon>
        <taxon>Fungi</taxon>
        <taxon>Dikarya</taxon>
        <taxon>Ascomycota</taxon>
        <taxon>Pezizomycotina</taxon>
        <taxon>Eurotiomycetes</taxon>
        <taxon>Eurotiomycetidae</taxon>
        <taxon>Eurotiales</taxon>
        <taxon>Aspergillaceae</taxon>
        <taxon>Aspergillus</taxon>
        <taxon>Aspergillus subgen. Aspergillus</taxon>
    </lineage>
</organism>
<dbReference type="InterPro" id="IPR004045">
    <property type="entry name" value="Glutathione_S-Trfase_N"/>
</dbReference>
<keyword evidence="3" id="KW-1185">Reference proteome</keyword>
<dbReference type="Pfam" id="PF13409">
    <property type="entry name" value="GST_N_2"/>
    <property type="match status" value="1"/>
</dbReference>
<name>A0A017SSK1_ASPRC</name>
<proteinExistence type="predicted"/>
<accession>A0A017SSK1</accession>
<dbReference type="RefSeq" id="XP_040643469.1">
    <property type="nucleotide sequence ID" value="XM_040778558.1"/>
</dbReference>
<dbReference type="Gene3D" id="1.20.1050.10">
    <property type="match status" value="1"/>
</dbReference>
<dbReference type="STRING" id="1388766.A0A017SSK1"/>
<dbReference type="Gene3D" id="3.40.30.10">
    <property type="entry name" value="Glutaredoxin"/>
    <property type="match status" value="1"/>
</dbReference>
<dbReference type="GO" id="GO:0016740">
    <property type="term" value="F:transferase activity"/>
    <property type="evidence" value="ECO:0007669"/>
    <property type="project" value="UniProtKB-KW"/>
</dbReference>
<dbReference type="GeneID" id="63693682"/>
<evidence type="ECO:0000313" key="3">
    <source>
        <dbReference type="Proteomes" id="UP000019804"/>
    </source>
</evidence>
<dbReference type="HOGENOM" id="CLU_011226_4_3_1"/>
<dbReference type="EMBL" id="KK088411">
    <property type="protein sequence ID" value="EYE99781.1"/>
    <property type="molecule type" value="Genomic_DNA"/>
</dbReference>
<keyword evidence="2" id="KW-0808">Transferase</keyword>
<protein>
    <submittedName>
        <fullName evidence="2">Putative glutathione S-transferase</fullName>
    </submittedName>
</protein>
<dbReference type="CDD" id="cd00299">
    <property type="entry name" value="GST_C_family"/>
    <property type="match status" value="1"/>
</dbReference>
<dbReference type="InterPro" id="IPR036282">
    <property type="entry name" value="Glutathione-S-Trfase_C_sf"/>
</dbReference>
<dbReference type="CDD" id="cd03038">
    <property type="entry name" value="GST_N_etherase_LigE"/>
    <property type="match status" value="1"/>
</dbReference>
<sequence length="238" mass="27417">MAPNQYLLYDLPSKTPGFTWSPNPWKTRLLLNFKSLSFRTQWLEYPEIKPELKNHIPPNPEGIAYSIPAIVCPDGTYMMDSRKIADYIEQRHPQPALHLDSSYLAKVEDIWTRYMSAFCPIFIPQVPKRILNDASLEFWYTTREEWFGMPLDRLEKEKGGEKAWGAVEVAIREATALLKERDGPFFLGDTPSYADLVWASILLFCRRLGADCFEEALKRSGDGQVHLDLLAAVESWSR</sequence>
<evidence type="ECO:0000313" key="2">
    <source>
        <dbReference type="EMBL" id="EYE99781.1"/>
    </source>
</evidence>
<dbReference type="Pfam" id="PF22041">
    <property type="entry name" value="GST_C_7"/>
    <property type="match status" value="1"/>
</dbReference>
<gene>
    <name evidence="2" type="ORF">EURHEDRAFT_373692</name>
</gene>
<dbReference type="InterPro" id="IPR036249">
    <property type="entry name" value="Thioredoxin-like_sf"/>
</dbReference>
<reference evidence="3" key="1">
    <citation type="journal article" date="2014" name="Nat. Commun.">
        <title>Genomic adaptations of the halophilic Dead Sea filamentous fungus Eurotium rubrum.</title>
        <authorList>
            <person name="Kis-Papo T."/>
            <person name="Weig A.R."/>
            <person name="Riley R."/>
            <person name="Persoh D."/>
            <person name="Salamov A."/>
            <person name="Sun H."/>
            <person name="Lipzen A."/>
            <person name="Wasser S.P."/>
            <person name="Rambold G."/>
            <person name="Grigoriev I.V."/>
            <person name="Nevo E."/>
        </authorList>
    </citation>
    <scope>NUCLEOTIDE SEQUENCE [LARGE SCALE GENOMIC DNA]</scope>
    <source>
        <strain evidence="3">CBS 135680</strain>
    </source>
</reference>
<dbReference type="Proteomes" id="UP000019804">
    <property type="component" value="Unassembled WGS sequence"/>
</dbReference>
<dbReference type="SUPFAM" id="SSF47616">
    <property type="entry name" value="GST C-terminal domain-like"/>
    <property type="match status" value="1"/>
</dbReference>
<dbReference type="InterPro" id="IPR054416">
    <property type="entry name" value="GST_UstS-like_C"/>
</dbReference>
<evidence type="ECO:0000259" key="1">
    <source>
        <dbReference type="PROSITE" id="PS50404"/>
    </source>
</evidence>